<organism evidence="1 3">
    <name type="scientific">Paenibacillus haidiansis</name>
    <dbReference type="NCBI Taxonomy" id="1574488"/>
    <lineage>
        <taxon>Bacteria</taxon>
        <taxon>Bacillati</taxon>
        <taxon>Bacillota</taxon>
        <taxon>Bacilli</taxon>
        <taxon>Bacillales</taxon>
        <taxon>Paenibacillaceae</taxon>
        <taxon>Paenibacillus</taxon>
    </lineage>
</organism>
<accession>A0ABU7VYQ4</accession>
<sequence length="204" mass="20954">MAKGITLQELDATAKNQLVIKDSAGRAKVAAPSASDDIAIKSTVDNAVGTLSSLKTTAKTNAVAAINELFQSASDGKSAVAAAITGKGVAASGSDTFAQLATKIGQIVTGKKYASGITAATYSGNNYNLVVTGLSFKPSIVIYYSAVNYFGLGVSVESIFGVGFSLKTGPSDVYERPAVTYSNGGFVIEKINTASSEIKWIAFE</sequence>
<evidence type="ECO:0000313" key="2">
    <source>
        <dbReference type="EMBL" id="MEF2968794.1"/>
    </source>
</evidence>
<evidence type="ECO:0000313" key="3">
    <source>
        <dbReference type="Proteomes" id="UP001306950"/>
    </source>
</evidence>
<protein>
    <recommendedName>
        <fullName evidence="4">Tail fiber-like repeat protein</fullName>
    </recommendedName>
</protein>
<evidence type="ECO:0000313" key="1">
    <source>
        <dbReference type="EMBL" id="MEF2968371.1"/>
    </source>
</evidence>
<dbReference type="RefSeq" id="WP_331848554.1">
    <property type="nucleotide sequence ID" value="NZ_JAZHPZ010000014.1"/>
</dbReference>
<dbReference type="EMBL" id="JAZHPZ010000019">
    <property type="protein sequence ID" value="MEF2968794.1"/>
    <property type="molecule type" value="Genomic_DNA"/>
</dbReference>
<gene>
    <name evidence="1" type="ORF">V3851_21280</name>
    <name evidence="2" type="ORF">V3851_23650</name>
</gene>
<name>A0ABU7VYQ4_9BACL</name>
<reference evidence="1 3" key="1">
    <citation type="submission" date="2024-02" db="EMBL/GenBank/DDBJ databases">
        <title>A nitrogen-fixing paenibacillus bacterium.</title>
        <authorList>
            <person name="Zhang W.L."/>
            <person name="Chen S.F."/>
        </authorList>
    </citation>
    <scope>NUCLEOTIDE SEQUENCE [LARGE SCALE GENOMIC DNA]</scope>
    <source>
        <strain evidence="1 3">M1</strain>
    </source>
</reference>
<proteinExistence type="predicted"/>
<comment type="caution">
    <text evidence="1">The sequence shown here is derived from an EMBL/GenBank/DDBJ whole genome shotgun (WGS) entry which is preliminary data.</text>
</comment>
<dbReference type="EMBL" id="JAZHPZ010000014">
    <property type="protein sequence ID" value="MEF2968371.1"/>
    <property type="molecule type" value="Genomic_DNA"/>
</dbReference>
<dbReference type="Proteomes" id="UP001306950">
    <property type="component" value="Unassembled WGS sequence"/>
</dbReference>
<keyword evidence="3" id="KW-1185">Reference proteome</keyword>
<evidence type="ECO:0008006" key="4">
    <source>
        <dbReference type="Google" id="ProtNLM"/>
    </source>
</evidence>